<dbReference type="AlphaFoldDB" id="A0A9D1WYX2"/>
<keyword evidence="6" id="KW-0598">Phosphotransferase system</keyword>
<feature type="transmembrane region" description="Helical" evidence="12">
    <location>
        <begin position="273"/>
        <end position="292"/>
    </location>
</feature>
<dbReference type="InterPro" id="IPR050558">
    <property type="entry name" value="PTS_Sugar-Specific_Components"/>
</dbReference>
<dbReference type="PROSITE" id="PS51093">
    <property type="entry name" value="PTS_EIIA_TYPE_1"/>
    <property type="match status" value="1"/>
</dbReference>
<dbReference type="FunFam" id="3.30.1360.60:FF:000001">
    <property type="entry name" value="PTS system glucose-specific IIBC component PtsG"/>
    <property type="match status" value="1"/>
</dbReference>
<organism evidence="16 17">
    <name type="scientific">Candidatus Anaerostipes excrementavium</name>
    <dbReference type="NCBI Taxonomy" id="2838463"/>
    <lineage>
        <taxon>Bacteria</taxon>
        <taxon>Bacillati</taxon>
        <taxon>Bacillota</taxon>
        <taxon>Clostridia</taxon>
        <taxon>Lachnospirales</taxon>
        <taxon>Lachnospiraceae</taxon>
        <taxon>Anaerostipes</taxon>
    </lineage>
</organism>
<reference evidence="16" key="2">
    <citation type="submission" date="2021-04" db="EMBL/GenBank/DDBJ databases">
        <authorList>
            <person name="Gilroy R."/>
        </authorList>
    </citation>
    <scope>NUCLEOTIDE SEQUENCE</scope>
    <source>
        <strain evidence="16">CHK191-13928</strain>
    </source>
</reference>
<feature type="active site" description="Phosphocysteine intermediate; for EIIB activity" evidence="11">
    <location>
        <position position="26"/>
    </location>
</feature>
<dbReference type="Pfam" id="PF00367">
    <property type="entry name" value="PTS_EIIB"/>
    <property type="match status" value="1"/>
</dbReference>
<dbReference type="EMBL" id="DXEM01000032">
    <property type="protein sequence ID" value="HIX68555.1"/>
    <property type="molecule type" value="Genomic_DNA"/>
</dbReference>
<comment type="subcellular location">
    <subcellularLocation>
        <location evidence="1">Cell membrane</location>
        <topology evidence="1">Multi-pass membrane protein</topology>
    </subcellularLocation>
</comment>
<dbReference type="GO" id="GO:0008982">
    <property type="term" value="F:protein-N(PI)-phosphohistidine-sugar phosphotransferase activity"/>
    <property type="evidence" value="ECO:0007669"/>
    <property type="project" value="InterPro"/>
</dbReference>
<keyword evidence="8" id="KW-0418">Kinase</keyword>
<proteinExistence type="predicted"/>
<evidence type="ECO:0000256" key="11">
    <source>
        <dbReference type="PROSITE-ProRule" id="PRU00421"/>
    </source>
</evidence>
<reference evidence="16" key="1">
    <citation type="journal article" date="2021" name="PeerJ">
        <title>Extensive microbial diversity within the chicken gut microbiome revealed by metagenomics and culture.</title>
        <authorList>
            <person name="Gilroy R."/>
            <person name="Ravi A."/>
            <person name="Getino M."/>
            <person name="Pursley I."/>
            <person name="Horton D.L."/>
            <person name="Alikhan N.F."/>
            <person name="Baker D."/>
            <person name="Gharbi K."/>
            <person name="Hall N."/>
            <person name="Watson M."/>
            <person name="Adriaenssens E.M."/>
            <person name="Foster-Nyarko E."/>
            <person name="Jarju S."/>
            <person name="Secka A."/>
            <person name="Antonio M."/>
            <person name="Oren A."/>
            <person name="Chaudhuri R.R."/>
            <person name="La Ragione R."/>
            <person name="Hildebrand F."/>
            <person name="Pallen M.J."/>
        </authorList>
    </citation>
    <scope>NUCLEOTIDE SEQUENCE</scope>
    <source>
        <strain evidence="16">CHK191-13928</strain>
    </source>
</reference>
<dbReference type="SUPFAM" id="SSF51261">
    <property type="entry name" value="Duplicated hybrid motif"/>
    <property type="match status" value="1"/>
</dbReference>
<dbReference type="Gene3D" id="3.30.1360.60">
    <property type="entry name" value="Glucose permease domain IIB"/>
    <property type="match status" value="1"/>
</dbReference>
<dbReference type="Pfam" id="PF00358">
    <property type="entry name" value="PTS_EIIA_1"/>
    <property type="match status" value="1"/>
</dbReference>
<dbReference type="SUPFAM" id="SSF55604">
    <property type="entry name" value="Glucose permease domain IIB"/>
    <property type="match status" value="1"/>
</dbReference>
<feature type="domain" description="PTS EIIB type-1" evidence="14">
    <location>
        <begin position="4"/>
        <end position="87"/>
    </location>
</feature>
<dbReference type="PROSITE" id="PS51098">
    <property type="entry name" value="PTS_EIIB_TYPE_1"/>
    <property type="match status" value="1"/>
</dbReference>
<dbReference type="CDD" id="cd00212">
    <property type="entry name" value="PTS_IIB_glc"/>
    <property type="match status" value="1"/>
</dbReference>
<dbReference type="InterPro" id="IPR036878">
    <property type="entry name" value="Glu_permease_IIB"/>
</dbReference>
<keyword evidence="10 12" id="KW-0472">Membrane</keyword>
<dbReference type="Pfam" id="PF02378">
    <property type="entry name" value="PTS_EIIC"/>
    <property type="match status" value="1"/>
</dbReference>
<feature type="transmembrane region" description="Helical" evidence="12">
    <location>
        <begin position="431"/>
        <end position="454"/>
    </location>
</feature>
<gene>
    <name evidence="16" type="ORF">H9735_10615</name>
</gene>
<dbReference type="PANTHER" id="PTHR30175:SF1">
    <property type="entry name" value="PTS SYSTEM ARBUTIN-, CELLOBIOSE-, AND SALICIN-SPECIFIC EIIBC COMPONENT-RELATED"/>
    <property type="match status" value="1"/>
</dbReference>
<accession>A0A9D1WYX2</accession>
<dbReference type="GO" id="GO:0009401">
    <property type="term" value="P:phosphoenolpyruvate-dependent sugar phosphotransferase system"/>
    <property type="evidence" value="ECO:0007669"/>
    <property type="project" value="UniProtKB-KW"/>
</dbReference>
<evidence type="ECO:0000256" key="7">
    <source>
        <dbReference type="ARBA" id="ARBA00022692"/>
    </source>
</evidence>
<dbReference type="InterPro" id="IPR001127">
    <property type="entry name" value="PTS_EIIA_1_perm"/>
</dbReference>
<evidence type="ECO:0000256" key="1">
    <source>
        <dbReference type="ARBA" id="ARBA00004651"/>
    </source>
</evidence>
<keyword evidence="4 16" id="KW-0762">Sugar transport</keyword>
<feature type="transmembrane region" description="Helical" evidence="12">
    <location>
        <begin position="121"/>
        <end position="142"/>
    </location>
</feature>
<evidence type="ECO:0000256" key="12">
    <source>
        <dbReference type="SAM" id="Phobius"/>
    </source>
</evidence>
<dbReference type="PROSITE" id="PS01035">
    <property type="entry name" value="PTS_EIIB_TYPE_1_CYS"/>
    <property type="match status" value="1"/>
</dbReference>
<keyword evidence="5" id="KW-0808">Transferase</keyword>
<feature type="transmembrane region" description="Helical" evidence="12">
    <location>
        <begin position="299"/>
        <end position="320"/>
    </location>
</feature>
<feature type="transmembrane region" description="Helical" evidence="12">
    <location>
        <begin position="332"/>
        <end position="351"/>
    </location>
</feature>
<evidence type="ECO:0000256" key="10">
    <source>
        <dbReference type="ARBA" id="ARBA00023136"/>
    </source>
</evidence>
<dbReference type="PANTHER" id="PTHR30175">
    <property type="entry name" value="PHOSPHOTRANSFERASE SYSTEM TRANSPORT PROTEIN"/>
    <property type="match status" value="1"/>
</dbReference>
<evidence type="ECO:0000256" key="5">
    <source>
        <dbReference type="ARBA" id="ARBA00022679"/>
    </source>
</evidence>
<dbReference type="Proteomes" id="UP000886721">
    <property type="component" value="Unassembled WGS sequence"/>
</dbReference>
<protein>
    <submittedName>
        <fullName evidence="16">PTS glucose transporter subunit IIA</fullName>
    </submittedName>
</protein>
<dbReference type="GO" id="GO:0015771">
    <property type="term" value="P:trehalose transport"/>
    <property type="evidence" value="ECO:0007669"/>
    <property type="project" value="TreeGrafter"/>
</dbReference>
<evidence type="ECO:0000256" key="4">
    <source>
        <dbReference type="ARBA" id="ARBA00022597"/>
    </source>
</evidence>
<sequence>MADINIAKQIIDAVGGEENVKTLGHCMTRLRFALKNENKADDAAAKSIKVVKGLSKSAGQYQMILGTGVVDDYYDLIDQNYTFGKQDYTGVVETEDLEDGSKGNPLTRAIGKALGILSGSIAPWLGCIMGSLMISAILSLLTSLGLLNAESSTYAFFSTVSGVCVYSLPVLIGFSAAEKLQTNKYMGALLGAIMIYPGLMNAIAEGSVSLFGLSIQNFSYTSTIVPVILAVWVLKYVEKLAKKICPQVIYIFGVTLIELLITVPLVYLIVGPIGAVITNGISSLVLSIYAHAGMLAPAVAGAIMPLAVMAGVHLGLFPIATLMISDVGFDPVIHPALMVYNMSIAGASFAYGLRSKKMDDKSLGISSGISGLLGISEAGLFGVVLPNKRVLATTEIGILISGVITGLVGYKCYVPLSQSVFAIPAAAHDDFNLIACTISLVSGLAASFVVTYLFGMKSKKDSEDDHQRTANEVETTVDDVKIVALADGEMIDVTAVSDPVFSEKALGESAAFRFAGDKVVLCAPANGILSALFPTCHAYGITMENGMELMVHCGVNTVESDGDGFQILDKKLGDHVKAGDPIVEVDLKKLSAQYDMSTILVVTNDNGKDFEFIAPGSVKKGQSILK</sequence>
<dbReference type="InterPro" id="IPR001996">
    <property type="entry name" value="PTS_IIB_1"/>
</dbReference>
<dbReference type="GO" id="GO:0005886">
    <property type="term" value="C:plasma membrane"/>
    <property type="evidence" value="ECO:0007669"/>
    <property type="project" value="UniProtKB-SubCell"/>
</dbReference>
<name>A0A9D1WYX2_9FIRM</name>
<evidence type="ECO:0000256" key="6">
    <source>
        <dbReference type="ARBA" id="ARBA00022683"/>
    </source>
</evidence>
<dbReference type="InterPro" id="IPR013013">
    <property type="entry name" value="PTS_EIIC_1"/>
</dbReference>
<keyword evidence="3" id="KW-1003">Cell membrane</keyword>
<dbReference type="PROSITE" id="PS51103">
    <property type="entry name" value="PTS_EIIC_TYPE_1"/>
    <property type="match status" value="1"/>
</dbReference>
<feature type="transmembrane region" description="Helical" evidence="12">
    <location>
        <begin position="154"/>
        <end position="177"/>
    </location>
</feature>
<dbReference type="InterPro" id="IPR011055">
    <property type="entry name" value="Dup_hybrid_motif"/>
</dbReference>
<feature type="domain" description="PTS EIIA type-1" evidence="13">
    <location>
        <begin position="498"/>
        <end position="604"/>
    </location>
</feature>
<evidence type="ECO:0000259" key="15">
    <source>
        <dbReference type="PROSITE" id="PS51103"/>
    </source>
</evidence>
<keyword evidence="9 12" id="KW-1133">Transmembrane helix</keyword>
<dbReference type="Gene3D" id="2.70.70.10">
    <property type="entry name" value="Glucose Permease (Domain IIA)"/>
    <property type="match status" value="1"/>
</dbReference>
<evidence type="ECO:0000313" key="16">
    <source>
        <dbReference type="EMBL" id="HIX68555.1"/>
    </source>
</evidence>
<feature type="transmembrane region" description="Helical" evidence="12">
    <location>
        <begin position="249"/>
        <end position="267"/>
    </location>
</feature>
<evidence type="ECO:0000256" key="8">
    <source>
        <dbReference type="ARBA" id="ARBA00022777"/>
    </source>
</evidence>
<dbReference type="InterPro" id="IPR003352">
    <property type="entry name" value="PTS_EIIC"/>
</dbReference>
<evidence type="ECO:0000259" key="13">
    <source>
        <dbReference type="PROSITE" id="PS51093"/>
    </source>
</evidence>
<dbReference type="GO" id="GO:0016301">
    <property type="term" value="F:kinase activity"/>
    <property type="evidence" value="ECO:0007669"/>
    <property type="project" value="UniProtKB-KW"/>
</dbReference>
<evidence type="ECO:0000256" key="9">
    <source>
        <dbReference type="ARBA" id="ARBA00022989"/>
    </source>
</evidence>
<evidence type="ECO:0000256" key="3">
    <source>
        <dbReference type="ARBA" id="ARBA00022475"/>
    </source>
</evidence>
<keyword evidence="2" id="KW-0813">Transport</keyword>
<evidence type="ECO:0000313" key="17">
    <source>
        <dbReference type="Proteomes" id="UP000886721"/>
    </source>
</evidence>
<feature type="transmembrane region" description="Helical" evidence="12">
    <location>
        <begin position="390"/>
        <end position="410"/>
    </location>
</feature>
<dbReference type="InterPro" id="IPR018113">
    <property type="entry name" value="PTrfase_EIIB_Cys"/>
</dbReference>
<comment type="caution">
    <text evidence="16">The sequence shown here is derived from an EMBL/GenBank/DDBJ whole genome shotgun (WGS) entry which is preliminary data.</text>
</comment>
<evidence type="ECO:0000256" key="2">
    <source>
        <dbReference type="ARBA" id="ARBA00022448"/>
    </source>
</evidence>
<dbReference type="GO" id="GO:0090589">
    <property type="term" value="F:protein-phosphocysteine-trehalose phosphotransferase system transporter activity"/>
    <property type="evidence" value="ECO:0007669"/>
    <property type="project" value="TreeGrafter"/>
</dbReference>
<feature type="domain" description="PTS EIIC type-1" evidence="15">
    <location>
        <begin position="115"/>
        <end position="470"/>
    </location>
</feature>
<keyword evidence="7 12" id="KW-0812">Transmembrane</keyword>
<feature type="transmembrane region" description="Helical" evidence="12">
    <location>
        <begin position="189"/>
        <end position="212"/>
    </location>
</feature>
<evidence type="ECO:0000259" key="14">
    <source>
        <dbReference type="PROSITE" id="PS51098"/>
    </source>
</evidence>
<feature type="transmembrane region" description="Helical" evidence="12">
    <location>
        <begin position="218"/>
        <end position="237"/>
    </location>
</feature>